<keyword evidence="2" id="KW-1003">Cell membrane</keyword>
<dbReference type="PROSITE" id="PS00211">
    <property type="entry name" value="ABC_TRANSPORTER_1"/>
    <property type="match status" value="1"/>
</dbReference>
<dbReference type="RefSeq" id="WP_290358638.1">
    <property type="nucleotide sequence ID" value="NZ_JAUHHC010000002.1"/>
</dbReference>
<dbReference type="InterPro" id="IPR012340">
    <property type="entry name" value="NA-bd_OB-fold"/>
</dbReference>
<dbReference type="Gene3D" id="2.40.50.100">
    <property type="match status" value="1"/>
</dbReference>
<dbReference type="Gene3D" id="3.40.50.300">
    <property type="entry name" value="P-loop containing nucleotide triphosphate hydrolases"/>
    <property type="match status" value="1"/>
</dbReference>
<feature type="domain" description="ABC transporter" evidence="7">
    <location>
        <begin position="1"/>
        <end position="234"/>
    </location>
</feature>
<dbReference type="InterPro" id="IPR017871">
    <property type="entry name" value="ABC_transporter-like_CS"/>
</dbReference>
<dbReference type="SUPFAM" id="SSF52540">
    <property type="entry name" value="P-loop containing nucleoside triphosphate hydrolases"/>
    <property type="match status" value="1"/>
</dbReference>
<dbReference type="Proteomes" id="UP001228044">
    <property type="component" value="Unassembled WGS sequence"/>
</dbReference>
<dbReference type="InterPro" id="IPR027417">
    <property type="entry name" value="P-loop_NTPase"/>
</dbReference>
<evidence type="ECO:0000256" key="5">
    <source>
        <dbReference type="ARBA" id="ARBA00022840"/>
    </source>
</evidence>
<dbReference type="InterPro" id="IPR008995">
    <property type="entry name" value="Mo/tungstate-bd_C_term_dom"/>
</dbReference>
<dbReference type="SUPFAM" id="SSF50331">
    <property type="entry name" value="MOP-like"/>
    <property type="match status" value="1"/>
</dbReference>
<gene>
    <name evidence="8" type="primary">ugpC</name>
    <name evidence="8" type="ORF">QWJ38_08605</name>
</gene>
<dbReference type="CDD" id="cd03301">
    <property type="entry name" value="ABC_MalK_N"/>
    <property type="match status" value="1"/>
</dbReference>
<keyword evidence="3" id="KW-0997">Cell inner membrane</keyword>
<evidence type="ECO:0000256" key="2">
    <source>
        <dbReference type="ARBA" id="ARBA00022475"/>
    </source>
</evidence>
<name>A0ABT8DPQ5_9BURK</name>
<proteinExistence type="predicted"/>
<dbReference type="PANTHER" id="PTHR43875">
    <property type="entry name" value="MALTODEXTRIN IMPORT ATP-BINDING PROTEIN MSMX"/>
    <property type="match status" value="1"/>
</dbReference>
<reference evidence="8 9" key="1">
    <citation type="submission" date="2023-06" db="EMBL/GenBank/DDBJ databases">
        <title>Pelomonas sp. PFR6 16S ribosomal RNA gene Genome sequencing and assembly.</title>
        <authorList>
            <person name="Woo H."/>
        </authorList>
    </citation>
    <scope>NUCLEOTIDE SEQUENCE [LARGE SCALE GENOMIC DNA]</scope>
    <source>
        <strain evidence="8 9">PFR6</strain>
    </source>
</reference>
<dbReference type="PANTHER" id="PTHR43875:SF3">
    <property type="entry name" value="MALTOSE_MALTODEXTRIN IMPORT ATP-BINDING PROTEIN MALK"/>
    <property type="match status" value="1"/>
</dbReference>
<dbReference type="InterPro" id="IPR003593">
    <property type="entry name" value="AAA+_ATPase"/>
</dbReference>
<dbReference type="Pfam" id="PF00005">
    <property type="entry name" value="ABC_tran"/>
    <property type="match status" value="1"/>
</dbReference>
<evidence type="ECO:0000256" key="6">
    <source>
        <dbReference type="ARBA" id="ARBA00023136"/>
    </source>
</evidence>
<organism evidence="8 9">
    <name type="scientific">Roseateles violae</name>
    <dbReference type="NCBI Taxonomy" id="3058042"/>
    <lineage>
        <taxon>Bacteria</taxon>
        <taxon>Pseudomonadati</taxon>
        <taxon>Pseudomonadota</taxon>
        <taxon>Betaproteobacteria</taxon>
        <taxon>Burkholderiales</taxon>
        <taxon>Sphaerotilaceae</taxon>
        <taxon>Roseateles</taxon>
    </lineage>
</organism>
<dbReference type="InterPro" id="IPR003439">
    <property type="entry name" value="ABC_transporter-like_ATP-bd"/>
</dbReference>
<evidence type="ECO:0000256" key="1">
    <source>
        <dbReference type="ARBA" id="ARBA00022448"/>
    </source>
</evidence>
<dbReference type="InterPro" id="IPR047641">
    <property type="entry name" value="ABC_transpr_MalK/UgpC-like"/>
</dbReference>
<evidence type="ECO:0000256" key="3">
    <source>
        <dbReference type="ARBA" id="ARBA00022519"/>
    </source>
</evidence>
<evidence type="ECO:0000256" key="4">
    <source>
        <dbReference type="ARBA" id="ARBA00022741"/>
    </source>
</evidence>
<dbReference type="InterPro" id="IPR040582">
    <property type="entry name" value="OB_MalK-like"/>
</dbReference>
<dbReference type="Gene3D" id="2.40.50.140">
    <property type="entry name" value="Nucleic acid-binding proteins"/>
    <property type="match status" value="1"/>
</dbReference>
<dbReference type="PROSITE" id="PS50893">
    <property type="entry name" value="ABC_TRANSPORTER_2"/>
    <property type="match status" value="1"/>
</dbReference>
<comment type="caution">
    <text evidence="8">The sequence shown here is derived from an EMBL/GenBank/DDBJ whole genome shotgun (WGS) entry which is preliminary data.</text>
</comment>
<keyword evidence="4" id="KW-0547">Nucleotide-binding</keyword>
<dbReference type="SMART" id="SM00382">
    <property type="entry name" value="AAA"/>
    <property type="match status" value="1"/>
</dbReference>
<dbReference type="EMBL" id="JAUHHC010000002">
    <property type="protein sequence ID" value="MDN3920334.1"/>
    <property type="molecule type" value="Genomic_DNA"/>
</dbReference>
<dbReference type="NCBIfam" id="NF008653">
    <property type="entry name" value="PRK11650.1"/>
    <property type="match status" value="1"/>
</dbReference>
<keyword evidence="1" id="KW-0813">Transport</keyword>
<sequence>MAFLDIAKLDKRFGALQTLHGIDLSVDEGEFVVFVGPSGCGKSTLLRLIAGLEEASGGSIHVRGRDLTKTAPSQRSVAMVFQSYALYPHMTVEQNLGFGMRMRGVPKATIAAKLARAVEILQLQPYLARKPGELSGGQCQRVAIGRALVQEPDIFLFDEPLSNLDAELRLRMRLEIAALHRELGKTMIYVTHDQVEAMTLADKIVVLRAGRVEQVGSPMALYADPCNEFVAGFIGSPGMNLLEARLIEVDESGRATAQLPDGSRWQFAARPGAALQPGMALRLGLRPEHGQLADTGLAAELRLVERLGASSYAHLSACGQSLCVAVPAMLPLQPGQLLHVQPQADWVYAFDEQGRSIAAGKQTLTALPCS</sequence>
<keyword evidence="5 8" id="KW-0067">ATP-binding</keyword>
<dbReference type="Pfam" id="PF17912">
    <property type="entry name" value="OB_MalK"/>
    <property type="match status" value="1"/>
</dbReference>
<dbReference type="GO" id="GO:0005524">
    <property type="term" value="F:ATP binding"/>
    <property type="evidence" value="ECO:0007669"/>
    <property type="project" value="UniProtKB-KW"/>
</dbReference>
<evidence type="ECO:0000259" key="7">
    <source>
        <dbReference type="PROSITE" id="PS50893"/>
    </source>
</evidence>
<evidence type="ECO:0000313" key="8">
    <source>
        <dbReference type="EMBL" id="MDN3920334.1"/>
    </source>
</evidence>
<dbReference type="InterPro" id="IPR015855">
    <property type="entry name" value="ABC_transpr_MalK-like"/>
</dbReference>
<protein>
    <submittedName>
        <fullName evidence="8">Sn-glycerol-3-phosphate ABC transporter ATP-binding protein UgpC</fullName>
    </submittedName>
</protein>
<keyword evidence="6" id="KW-0472">Membrane</keyword>
<evidence type="ECO:0000313" key="9">
    <source>
        <dbReference type="Proteomes" id="UP001228044"/>
    </source>
</evidence>
<accession>A0ABT8DPQ5</accession>
<keyword evidence="9" id="KW-1185">Reference proteome</keyword>